<reference evidence="2" key="2">
    <citation type="submission" date="2025-09" db="UniProtKB">
        <authorList>
            <consortium name="Ensembl"/>
        </authorList>
    </citation>
    <scope>IDENTIFICATION</scope>
</reference>
<accession>A0A3Q2CFN3</accession>
<evidence type="ECO:0000313" key="3">
    <source>
        <dbReference type="Proteomes" id="UP000265020"/>
    </source>
</evidence>
<evidence type="ECO:0000313" key="2">
    <source>
        <dbReference type="Ensembl" id="ENSCVAP00000003883.1"/>
    </source>
</evidence>
<sequence>MPTRSPGTAGRSTGPGAPSYSNTCFQTGEGRVWRRRRGCIRTKNSNINQKNQQIRWRICLTMPSKQSTFIGRKGPFKVQT</sequence>
<feature type="region of interest" description="Disordered" evidence="1">
    <location>
        <begin position="1"/>
        <end position="23"/>
    </location>
</feature>
<dbReference type="Proteomes" id="UP000265020">
    <property type="component" value="Unassembled WGS sequence"/>
</dbReference>
<proteinExistence type="predicted"/>
<reference evidence="2" key="1">
    <citation type="submission" date="2025-08" db="UniProtKB">
        <authorList>
            <consortium name="Ensembl"/>
        </authorList>
    </citation>
    <scope>IDENTIFICATION</scope>
</reference>
<keyword evidence="3" id="KW-1185">Reference proteome</keyword>
<name>A0A3Q2CFN3_CYPVA</name>
<dbReference type="AlphaFoldDB" id="A0A3Q2CFN3"/>
<evidence type="ECO:0000256" key="1">
    <source>
        <dbReference type="SAM" id="MobiDB-lite"/>
    </source>
</evidence>
<organism evidence="2 3">
    <name type="scientific">Cyprinodon variegatus</name>
    <name type="common">Sheepshead minnow</name>
    <dbReference type="NCBI Taxonomy" id="28743"/>
    <lineage>
        <taxon>Eukaryota</taxon>
        <taxon>Metazoa</taxon>
        <taxon>Chordata</taxon>
        <taxon>Craniata</taxon>
        <taxon>Vertebrata</taxon>
        <taxon>Euteleostomi</taxon>
        <taxon>Actinopterygii</taxon>
        <taxon>Neopterygii</taxon>
        <taxon>Teleostei</taxon>
        <taxon>Neoteleostei</taxon>
        <taxon>Acanthomorphata</taxon>
        <taxon>Ovalentaria</taxon>
        <taxon>Atherinomorphae</taxon>
        <taxon>Cyprinodontiformes</taxon>
        <taxon>Cyprinodontidae</taxon>
        <taxon>Cyprinodon</taxon>
    </lineage>
</organism>
<dbReference type="Ensembl" id="ENSCVAT00000009286.1">
    <property type="protein sequence ID" value="ENSCVAP00000003883.1"/>
    <property type="gene ID" value="ENSCVAG00000005133.1"/>
</dbReference>
<protein>
    <submittedName>
        <fullName evidence="2">Uncharacterized protein</fullName>
    </submittedName>
</protein>